<evidence type="ECO:0000259" key="6">
    <source>
        <dbReference type="PROSITE" id="PS50006"/>
    </source>
</evidence>
<evidence type="ECO:0000313" key="9">
    <source>
        <dbReference type="Proteomes" id="UP001499841"/>
    </source>
</evidence>
<gene>
    <name evidence="8" type="ORF">GCM10022262_27850</name>
</gene>
<feature type="domain" description="FHA" evidence="6">
    <location>
        <begin position="29"/>
        <end position="77"/>
    </location>
</feature>
<name>A0ABP8EWR9_9MICO</name>
<dbReference type="SUPFAM" id="SSF52540">
    <property type="entry name" value="P-loop containing nucleoside triphosphate hydrolases"/>
    <property type="match status" value="3"/>
</dbReference>
<dbReference type="SMART" id="SM00382">
    <property type="entry name" value="AAA"/>
    <property type="match status" value="3"/>
</dbReference>
<dbReference type="Gene3D" id="3.40.50.300">
    <property type="entry name" value="P-loop containing nucleotide triphosphate hydrolases"/>
    <property type="match status" value="2"/>
</dbReference>
<feature type="domain" description="FtsK" evidence="7">
    <location>
        <begin position="446"/>
        <end position="634"/>
    </location>
</feature>
<dbReference type="RefSeq" id="WP_345042337.1">
    <property type="nucleotide sequence ID" value="NZ_BAABBA010000014.1"/>
</dbReference>
<keyword evidence="1" id="KW-0597">Phosphoprotein</keyword>
<dbReference type="PANTHER" id="PTHR22683">
    <property type="entry name" value="SPORULATION PROTEIN RELATED"/>
    <property type="match status" value="1"/>
</dbReference>
<keyword evidence="2 4" id="KW-0547">Nucleotide-binding</keyword>
<dbReference type="InterPro" id="IPR000253">
    <property type="entry name" value="FHA_dom"/>
</dbReference>
<dbReference type="CDD" id="cd00060">
    <property type="entry name" value="FHA"/>
    <property type="match status" value="1"/>
</dbReference>
<evidence type="ECO:0000256" key="5">
    <source>
        <dbReference type="SAM" id="MobiDB-lite"/>
    </source>
</evidence>
<dbReference type="PROSITE" id="PS50901">
    <property type="entry name" value="FTSK"/>
    <property type="match status" value="1"/>
</dbReference>
<accession>A0ABP8EWR9</accession>
<proteinExistence type="predicted"/>
<dbReference type="InterPro" id="IPR002543">
    <property type="entry name" value="FtsK_dom"/>
</dbReference>
<dbReference type="PANTHER" id="PTHR22683:SF1">
    <property type="entry name" value="TYPE VII SECRETION SYSTEM PROTEIN ESSC"/>
    <property type="match status" value="1"/>
</dbReference>
<evidence type="ECO:0000313" key="8">
    <source>
        <dbReference type="EMBL" id="GAA4288425.1"/>
    </source>
</evidence>
<dbReference type="InterPro" id="IPR003593">
    <property type="entry name" value="AAA+_ATPase"/>
</dbReference>
<feature type="region of interest" description="Disordered" evidence="5">
    <location>
        <begin position="835"/>
        <end position="856"/>
    </location>
</feature>
<dbReference type="Proteomes" id="UP001499841">
    <property type="component" value="Unassembled WGS sequence"/>
</dbReference>
<comment type="caution">
    <text evidence="8">The sequence shown here is derived from an EMBL/GenBank/DDBJ whole genome shotgun (WGS) entry which is preliminary data.</text>
</comment>
<sequence length="1227" mass="126935">MSHHPDPREALRCAWHLAVVEGPDTGWCLGLGREPADVGRGASDLPLTDPLVSRRHLQVRERRGRVQARDDGSANGTRWRPAARRPGRRPRRPVPPPHGPRALPGLRLPPIQRLLTALLLPALHRGTTRGGPDGAPRFRRRLAARWHDLPPGARLSLGATVLELRPRPAELSPPATAEPARPHERRDWLRLALPLVACLTMVPLLLSSTAGPWRWGILAVPLVLVAATVAGSRRRGAPRLPDPAALLLLAAARAGPVAAGEPLRAGVATAPGEEGLLLGEGHRVALVGAPEDTAAAARWVVCQLATWHDDLRVDVPRSWHWAGPQHRLGPAGAPRRLAVHLAPSSDPLPAGAGPAAGTAHLVLAASVEEVPSWCTRVVGAPRGGVPEAWAAAVAALVAPEQEVRAALPSAVHLADLLGPAERPGYVAAQWAQEHQGLAAPVGVAADGAVELDLVAHGPHALLAGTTGSGKSELLLAWLLALAVRHSPAALQLVLVDYKGGATFAGLAGLPHTAGVLTDLEPAATRRALTSLHAEVRRRERLLADAGAKDLAGYLADRPAVALPRLVVVVDEFRVLADTHPDVLDALVRLAAQGRSLGIHLVLATQRPGGSVSADVRANLTVRICLRVLEAAESQDVVGTADAANLPAVPGRALVRADGLRTVQAPWCGDDGWPERVVSAIQDAWEAGDGTASGRVAGAATGGEATTGQGTARERLSGGAVPGRPWAPPLPGRVALAELPPAGAGLALGRTDLPEEQRLGVWAWEPSALLVAGGPGTGRTETLRTVVAAALHAGAVVHVVATEPHRFADLRGPTAGTLVGSDDPRRVARLLQLLDGADGAPPGTDPAHPRHNGGRTATDGAQLLVVDDAETVAEQLDLAVGPGQGLQLLARTLRSGRRAGVTPVLSGPPSMLAARWAELVRTRLVLSPRDETEAMLAGVPRGLHGTEPVRGRGVLLGPGHATAVQVALTGPVDLGPPLPGVLRVAALPDAVHLGELLQEAGAEAARPTAPTWADGARRRAAPAETETARPRMAPESTDDAGECVLLGRGGDGAAPLRVACGPGDVLLVVGPPGTGRTSALETLRAQLAGRVLTPSAPADVPGGRAVLVIDDVDRWPPAALDELDHLLASRRDLTVLASTRPEPVAGAYRGALATWRATAALLLLRASHPTTAQLTDVDLSTAADPARPRQPGRGVLLARGVATAVQVATPGAVSERHITALGARVPEA</sequence>
<dbReference type="PROSITE" id="PS50006">
    <property type="entry name" value="FHA_DOMAIN"/>
    <property type="match status" value="1"/>
</dbReference>
<dbReference type="Pfam" id="PF01580">
    <property type="entry name" value="FtsK_SpoIIIE"/>
    <property type="match status" value="1"/>
</dbReference>
<evidence type="ECO:0000256" key="4">
    <source>
        <dbReference type="PROSITE-ProRule" id="PRU00289"/>
    </source>
</evidence>
<evidence type="ECO:0000259" key="7">
    <source>
        <dbReference type="PROSITE" id="PS50901"/>
    </source>
</evidence>
<feature type="binding site" evidence="4">
    <location>
        <begin position="464"/>
        <end position="471"/>
    </location>
    <ligand>
        <name>ATP</name>
        <dbReference type="ChEBI" id="CHEBI:30616"/>
    </ligand>
</feature>
<dbReference type="InterPro" id="IPR050206">
    <property type="entry name" value="FtsK/SpoIIIE/SftA"/>
</dbReference>
<feature type="region of interest" description="Disordered" evidence="5">
    <location>
        <begin position="697"/>
        <end position="722"/>
    </location>
</feature>
<dbReference type="InterPro" id="IPR027417">
    <property type="entry name" value="P-loop_NTPase"/>
</dbReference>
<keyword evidence="9" id="KW-1185">Reference proteome</keyword>
<reference evidence="9" key="1">
    <citation type="journal article" date="2019" name="Int. J. Syst. Evol. Microbiol.">
        <title>The Global Catalogue of Microorganisms (GCM) 10K type strain sequencing project: providing services to taxonomists for standard genome sequencing and annotation.</title>
        <authorList>
            <consortium name="The Broad Institute Genomics Platform"/>
            <consortium name="The Broad Institute Genome Sequencing Center for Infectious Disease"/>
            <person name="Wu L."/>
            <person name="Ma J."/>
        </authorList>
    </citation>
    <scope>NUCLEOTIDE SEQUENCE [LARGE SCALE GENOMIC DNA]</scope>
    <source>
        <strain evidence="9">JCM 17459</strain>
    </source>
</reference>
<evidence type="ECO:0000256" key="1">
    <source>
        <dbReference type="ARBA" id="ARBA00022553"/>
    </source>
</evidence>
<dbReference type="EMBL" id="BAABBA010000014">
    <property type="protein sequence ID" value="GAA4288425.1"/>
    <property type="molecule type" value="Genomic_DNA"/>
</dbReference>
<keyword evidence="3 4" id="KW-0067">ATP-binding</keyword>
<dbReference type="InterPro" id="IPR008984">
    <property type="entry name" value="SMAD_FHA_dom_sf"/>
</dbReference>
<dbReference type="Pfam" id="PF00498">
    <property type="entry name" value="FHA"/>
    <property type="match status" value="1"/>
</dbReference>
<evidence type="ECO:0000256" key="3">
    <source>
        <dbReference type="ARBA" id="ARBA00022840"/>
    </source>
</evidence>
<dbReference type="CDD" id="cd01127">
    <property type="entry name" value="TrwB_TraG_TraD_VirD4"/>
    <property type="match status" value="1"/>
</dbReference>
<feature type="compositionally biased region" description="Basic residues" evidence="5">
    <location>
        <begin position="81"/>
        <end position="92"/>
    </location>
</feature>
<feature type="compositionally biased region" description="Low complexity" evidence="5">
    <location>
        <begin position="697"/>
        <end position="710"/>
    </location>
</feature>
<feature type="region of interest" description="Disordered" evidence="5">
    <location>
        <begin position="1001"/>
        <end position="1038"/>
    </location>
</feature>
<organism evidence="8 9">
    <name type="scientific">Georgenia daeguensis</name>
    <dbReference type="NCBI Taxonomy" id="908355"/>
    <lineage>
        <taxon>Bacteria</taxon>
        <taxon>Bacillati</taxon>
        <taxon>Actinomycetota</taxon>
        <taxon>Actinomycetes</taxon>
        <taxon>Micrococcales</taxon>
        <taxon>Bogoriellaceae</taxon>
        <taxon>Georgenia</taxon>
    </lineage>
</organism>
<dbReference type="Gene3D" id="2.60.200.20">
    <property type="match status" value="1"/>
</dbReference>
<evidence type="ECO:0000256" key="2">
    <source>
        <dbReference type="ARBA" id="ARBA00022741"/>
    </source>
</evidence>
<dbReference type="SUPFAM" id="SSF49879">
    <property type="entry name" value="SMAD/FHA domain"/>
    <property type="match status" value="1"/>
</dbReference>
<protein>
    <recommendedName>
        <fullName evidence="10">FHA domain-containing protein</fullName>
    </recommendedName>
</protein>
<feature type="region of interest" description="Disordered" evidence="5">
    <location>
        <begin position="58"/>
        <end position="106"/>
    </location>
</feature>
<evidence type="ECO:0008006" key="10">
    <source>
        <dbReference type="Google" id="ProtNLM"/>
    </source>
</evidence>